<evidence type="ECO:0000256" key="5">
    <source>
        <dbReference type="ARBA" id="ARBA00022741"/>
    </source>
</evidence>
<feature type="domain" description="Signal transduction histidine kinase subgroup 3 dimerisation and phosphoacceptor" evidence="9">
    <location>
        <begin position="57"/>
        <end position="117"/>
    </location>
</feature>
<dbReference type="Gene3D" id="1.20.5.1930">
    <property type="match status" value="1"/>
</dbReference>
<evidence type="ECO:0000313" key="10">
    <source>
        <dbReference type="EMBL" id="NYS49269.1"/>
    </source>
</evidence>
<gene>
    <name evidence="10" type="ORF">HZY93_04685</name>
</gene>
<dbReference type="InterPro" id="IPR050482">
    <property type="entry name" value="Sensor_HK_TwoCompSys"/>
</dbReference>
<keyword evidence="11" id="KW-1185">Reference proteome</keyword>
<dbReference type="PANTHER" id="PTHR24421">
    <property type="entry name" value="NITRATE/NITRITE SENSOR PROTEIN NARX-RELATED"/>
    <property type="match status" value="1"/>
</dbReference>
<protein>
    <recommendedName>
        <fullName evidence="2">histidine kinase</fullName>
        <ecNumber evidence="2">2.7.13.3</ecNumber>
    </recommendedName>
</protein>
<dbReference type="EMBL" id="JACBYG010000046">
    <property type="protein sequence ID" value="NYS49269.1"/>
    <property type="molecule type" value="Genomic_DNA"/>
</dbReference>
<dbReference type="PANTHER" id="PTHR24421:SF10">
    <property type="entry name" value="NITRATE_NITRITE SENSOR PROTEIN NARQ"/>
    <property type="match status" value="1"/>
</dbReference>
<dbReference type="AlphaFoldDB" id="A0A7Z0LD95"/>
<evidence type="ECO:0000256" key="2">
    <source>
        <dbReference type="ARBA" id="ARBA00012438"/>
    </source>
</evidence>
<dbReference type="GO" id="GO:0000155">
    <property type="term" value="F:phosphorelay sensor kinase activity"/>
    <property type="evidence" value="ECO:0007669"/>
    <property type="project" value="InterPro"/>
</dbReference>
<dbReference type="GO" id="GO:0016020">
    <property type="term" value="C:membrane"/>
    <property type="evidence" value="ECO:0007669"/>
    <property type="project" value="InterPro"/>
</dbReference>
<keyword evidence="6 10" id="KW-0418">Kinase</keyword>
<evidence type="ECO:0000256" key="6">
    <source>
        <dbReference type="ARBA" id="ARBA00022777"/>
    </source>
</evidence>
<name>A0A7Z0LD95_9STRE</name>
<evidence type="ECO:0000259" key="9">
    <source>
        <dbReference type="Pfam" id="PF07730"/>
    </source>
</evidence>
<dbReference type="EC" id="2.7.13.3" evidence="2"/>
<keyword evidence="5" id="KW-0547">Nucleotide-binding</keyword>
<keyword evidence="3" id="KW-0597">Phosphoprotein</keyword>
<evidence type="ECO:0000256" key="3">
    <source>
        <dbReference type="ARBA" id="ARBA00022553"/>
    </source>
</evidence>
<proteinExistence type="predicted"/>
<organism evidence="10 11">
    <name type="scientific">Streptococcus danieliae</name>
    <dbReference type="NCBI Taxonomy" id="747656"/>
    <lineage>
        <taxon>Bacteria</taxon>
        <taxon>Bacillati</taxon>
        <taxon>Bacillota</taxon>
        <taxon>Bacilli</taxon>
        <taxon>Lactobacillales</taxon>
        <taxon>Streptococcaceae</taxon>
        <taxon>Streptococcus</taxon>
    </lineage>
</organism>
<keyword evidence="4" id="KW-0808">Transferase</keyword>
<reference evidence="10 11" key="1">
    <citation type="submission" date="2020-07" db="EMBL/GenBank/DDBJ databases">
        <title>MOT database genomes.</title>
        <authorList>
            <person name="Joseph S."/>
            <person name="Aduse-Opoku J."/>
            <person name="Hashim A."/>
            <person name="Wade W."/>
            <person name="Curtis M."/>
        </authorList>
    </citation>
    <scope>NUCLEOTIDE SEQUENCE [LARGE SCALE GENOMIC DNA]</scope>
    <source>
        <strain evidence="10 11">CCW311</strain>
    </source>
</reference>
<evidence type="ECO:0000256" key="8">
    <source>
        <dbReference type="ARBA" id="ARBA00023012"/>
    </source>
</evidence>
<keyword evidence="7" id="KW-0067">ATP-binding</keyword>
<comment type="catalytic activity">
    <reaction evidence="1">
        <text>ATP + protein L-histidine = ADP + protein N-phospho-L-histidine.</text>
        <dbReference type="EC" id="2.7.13.3"/>
    </reaction>
</comment>
<dbReference type="Proteomes" id="UP000563349">
    <property type="component" value="Unassembled WGS sequence"/>
</dbReference>
<evidence type="ECO:0000256" key="7">
    <source>
        <dbReference type="ARBA" id="ARBA00022840"/>
    </source>
</evidence>
<dbReference type="GO" id="GO:0046983">
    <property type="term" value="F:protein dimerization activity"/>
    <property type="evidence" value="ECO:0007669"/>
    <property type="project" value="InterPro"/>
</dbReference>
<comment type="caution">
    <text evidence="10">The sequence shown here is derived from an EMBL/GenBank/DDBJ whole genome shotgun (WGS) entry which is preliminary data.</text>
</comment>
<evidence type="ECO:0000256" key="4">
    <source>
        <dbReference type="ARBA" id="ARBA00022679"/>
    </source>
</evidence>
<sequence>MLGLSLLLLTDYNLLSLFVASPSLGTYIRFCPSSLQVLLLFGKNFPTLSEKIAEDRERKRIAREIHDTLGHALTGISAGLAAVRVLVDRDRIRAKEQLDNISVVVRDGIRDVRASLHIGYGIYRGRLNLQKVILDLERKLTEA</sequence>
<dbReference type="InterPro" id="IPR011712">
    <property type="entry name" value="Sig_transdc_His_kin_sub3_dim/P"/>
</dbReference>
<dbReference type="Pfam" id="PF07730">
    <property type="entry name" value="HisKA_3"/>
    <property type="match status" value="1"/>
</dbReference>
<dbReference type="GO" id="GO:0005524">
    <property type="term" value="F:ATP binding"/>
    <property type="evidence" value="ECO:0007669"/>
    <property type="project" value="UniProtKB-KW"/>
</dbReference>
<accession>A0A7Z0LD95</accession>
<keyword evidence="8" id="KW-0902">Two-component regulatory system</keyword>
<evidence type="ECO:0000313" key="11">
    <source>
        <dbReference type="Proteomes" id="UP000563349"/>
    </source>
</evidence>
<evidence type="ECO:0000256" key="1">
    <source>
        <dbReference type="ARBA" id="ARBA00000085"/>
    </source>
</evidence>